<dbReference type="NCBIfam" id="TIGR03661">
    <property type="entry name" value="T1SS_VCA0849"/>
    <property type="match status" value="1"/>
</dbReference>
<dbReference type="InterPro" id="IPR011049">
    <property type="entry name" value="Serralysin-like_metalloprot_C"/>
</dbReference>
<reference evidence="1 2" key="1">
    <citation type="submission" date="2018-09" db="EMBL/GenBank/DDBJ databases">
        <title>Genome sequencing of Aeromonas veronii MS-17-88.</title>
        <authorList>
            <person name="Tekedar H.C."/>
            <person name="Arick M.A."/>
            <person name="Hsu C.-Y."/>
            <person name="Thrash A."/>
            <person name="Karsi A."/>
            <person name="Lawrence M.L."/>
            <person name="Abdelhamed H."/>
        </authorList>
    </citation>
    <scope>NUCLEOTIDE SEQUENCE [LARGE SCALE GENOMIC DNA]</scope>
    <source>
        <strain evidence="1 2">MS 17-88</strain>
    </source>
</reference>
<organism evidence="1 2">
    <name type="scientific">Aeromonas veronii</name>
    <dbReference type="NCBI Taxonomy" id="654"/>
    <lineage>
        <taxon>Bacteria</taxon>
        <taxon>Pseudomonadati</taxon>
        <taxon>Pseudomonadota</taxon>
        <taxon>Gammaproteobacteria</taxon>
        <taxon>Aeromonadales</taxon>
        <taxon>Aeromonadaceae</taxon>
        <taxon>Aeromonas</taxon>
    </lineage>
</organism>
<dbReference type="EMBL" id="RAWX01000001">
    <property type="protein sequence ID" value="RKJ92227.1"/>
    <property type="molecule type" value="Genomic_DNA"/>
</dbReference>
<evidence type="ECO:0000313" key="2">
    <source>
        <dbReference type="Proteomes" id="UP000281725"/>
    </source>
</evidence>
<evidence type="ECO:0000313" key="1">
    <source>
        <dbReference type="EMBL" id="RKJ92227.1"/>
    </source>
</evidence>
<gene>
    <name evidence="1" type="ORF">D6R50_01405</name>
</gene>
<protein>
    <submittedName>
        <fullName evidence="1">Type I secretion C-terminal target domain-containing protein</fullName>
    </submittedName>
</protein>
<comment type="caution">
    <text evidence="1">The sequence shown here is derived from an EMBL/GenBank/DDBJ whole genome shotgun (WGS) entry which is preliminary data.</text>
</comment>
<accession>A0A3A9JBA9</accession>
<dbReference type="Proteomes" id="UP000281725">
    <property type="component" value="Unassembled WGS sequence"/>
</dbReference>
<sequence>MTGGGESDSFKWLAGDADGSIDTITDFTLGDTNNGGDVLDLSDLLVGVPAVGNNEDLAAVLDNYLQFNTTTKTLTIDPAGAGGSPELTIQFQNSLDLASLGSNQEIIKHLLDDGNLKVDP</sequence>
<proteinExistence type="predicted"/>
<dbReference type="InterPro" id="IPR019960">
    <property type="entry name" value="T1SS_VCA0849"/>
</dbReference>
<name>A0A3A9JBA9_AERVE</name>
<dbReference type="SUPFAM" id="SSF51120">
    <property type="entry name" value="beta-Roll"/>
    <property type="match status" value="1"/>
</dbReference>
<dbReference type="AlphaFoldDB" id="A0A3A9JBA9"/>